<sequence>MADFKLKLLQRELDIITKRLSSSVTYTELLNWLGNFEENEKEYVLELLSLFDYITSDDIFERYYEHFSTILSRENEKKIVVHPIGKYGKSGTAMMYYAKKAIEETKQKDRFDFVYDIKNYIDGLESLDGIVFVFIDDIFGSGDSTIEYFNERIRDGVNSKSEQATIYFVSIITMSNAKGIIEQSVPRSIILTEIREKVFTEGIGLIERKERIRKIKDICRKYAEKGGKLYLKDKNFKPFGYKDSQALIAFSYGTPNNTIPIFWGNRQGWFPLFPRFLSNKVSRRKEYRREIAQWISIARIFGEDAFVTKTVDEMNRTIEYIGKDNFQLFAVIKFLLENNDIPVICQKLGIFESEYQKVIAIGKSRGYISERGTVSDLGFAEYTRIHDLVTKESESFEGKKPRFKDASSYKPITFRGFK</sequence>
<dbReference type="Proteomes" id="UP000602284">
    <property type="component" value="Unassembled WGS sequence"/>
</dbReference>
<dbReference type="InterPro" id="IPR056920">
    <property type="entry name" value="PRTase-CE"/>
</dbReference>
<dbReference type="EMBL" id="JAEQNB010000004">
    <property type="protein sequence ID" value="MBL0387565.1"/>
    <property type="molecule type" value="Genomic_DNA"/>
</dbReference>
<dbReference type="RefSeq" id="WP_201635699.1">
    <property type="nucleotide sequence ID" value="NZ_JAEQNB010000004.1"/>
</dbReference>
<proteinExistence type="predicted"/>
<protein>
    <submittedName>
        <fullName evidence="3">Uncharacterized protein</fullName>
    </submittedName>
</protein>
<name>A0ABS1JBA8_9BACL</name>
<gene>
    <name evidence="3" type="ORF">JJB07_13040</name>
</gene>
<dbReference type="Pfam" id="PF24409">
    <property type="entry name" value="wHTH-PRTase_assc"/>
    <property type="match status" value="1"/>
</dbReference>
<evidence type="ECO:0000313" key="4">
    <source>
        <dbReference type="Proteomes" id="UP000602284"/>
    </source>
</evidence>
<organism evidence="3 4">
    <name type="scientific">Tumebacillus amylolyticus</name>
    <dbReference type="NCBI Taxonomy" id="2801339"/>
    <lineage>
        <taxon>Bacteria</taxon>
        <taxon>Bacillati</taxon>
        <taxon>Bacillota</taxon>
        <taxon>Bacilli</taxon>
        <taxon>Bacillales</taxon>
        <taxon>Alicyclobacillaceae</taxon>
        <taxon>Tumebacillus</taxon>
    </lineage>
</organism>
<evidence type="ECO:0000259" key="1">
    <source>
        <dbReference type="Pfam" id="PF24390"/>
    </source>
</evidence>
<evidence type="ECO:0000313" key="3">
    <source>
        <dbReference type="EMBL" id="MBL0387565.1"/>
    </source>
</evidence>
<dbReference type="Pfam" id="PF24390">
    <property type="entry name" value="PRTase-CE"/>
    <property type="match status" value="1"/>
</dbReference>
<keyword evidence="4" id="KW-1185">Reference proteome</keyword>
<reference evidence="3 4" key="1">
    <citation type="submission" date="2021-01" db="EMBL/GenBank/DDBJ databases">
        <title>Tumebacillus sp. strain ITR2 16S ribosomal RNA gene Genome sequencing and assembly.</title>
        <authorList>
            <person name="Kang M."/>
        </authorList>
    </citation>
    <scope>NUCLEOTIDE SEQUENCE [LARGE SCALE GENOMIC DNA]</scope>
    <source>
        <strain evidence="3 4">ITR2</strain>
    </source>
</reference>
<feature type="domain" description="PRTase associated wHTH" evidence="2">
    <location>
        <begin position="342"/>
        <end position="416"/>
    </location>
</feature>
<evidence type="ECO:0000259" key="2">
    <source>
        <dbReference type="Pfam" id="PF24409"/>
    </source>
</evidence>
<comment type="caution">
    <text evidence="3">The sequence shown here is derived from an EMBL/GenBank/DDBJ whole genome shotgun (WGS) entry which is preliminary data.</text>
</comment>
<accession>A0ABS1JBA8</accession>
<feature type="domain" description="PRTase-CE" evidence="1">
    <location>
        <begin position="31"/>
        <end position="275"/>
    </location>
</feature>
<dbReference type="InterPro" id="IPR057055">
    <property type="entry name" value="wHTH-PRTase_assoc"/>
</dbReference>